<dbReference type="HOGENOM" id="CLU_1321531_0_0_1"/>
<dbReference type="AlphaFoldDB" id="A0A0D2IFX4"/>
<accession>A0A0D2IFX4</accession>
<reference evidence="2 3" key="1">
    <citation type="submission" date="2015-01" db="EMBL/GenBank/DDBJ databases">
        <title>The Genome Sequence of Rhinocladiella mackenzie CBS 650.93.</title>
        <authorList>
            <consortium name="The Broad Institute Genomics Platform"/>
            <person name="Cuomo C."/>
            <person name="de Hoog S."/>
            <person name="Gorbushina A."/>
            <person name="Stielow B."/>
            <person name="Teixiera M."/>
            <person name="Abouelleil A."/>
            <person name="Chapman S.B."/>
            <person name="Priest M."/>
            <person name="Young S.K."/>
            <person name="Wortman J."/>
            <person name="Nusbaum C."/>
            <person name="Birren B."/>
        </authorList>
    </citation>
    <scope>NUCLEOTIDE SEQUENCE [LARGE SCALE GENOMIC DNA]</scope>
    <source>
        <strain evidence="2 3">CBS 650.93</strain>
    </source>
</reference>
<evidence type="ECO:0000256" key="1">
    <source>
        <dbReference type="SAM" id="Coils"/>
    </source>
</evidence>
<dbReference type="GeneID" id="25293650"/>
<dbReference type="OrthoDB" id="4156944at2759"/>
<sequence length="208" mass="23669">MNVAPHGMIRTEFQNIERAAASEIFQNQHLRAISQAGAMTRTILGLEKAGKDLTTYLEGLALQIEDHLDHLTRIEEPLRRLFIAETLKIQTSSIVQSAQDKRDTQEVALSSQVSNFRKLRRKTILAKLWDDWEDIQGELVCLAAEVFGQENITIVEAEDEDMKTGQKERLDNVFKSAQRTCQEENNAHRTLERDLDRFGGDMGEEDNG</sequence>
<protein>
    <submittedName>
        <fullName evidence="2">Rhinocladiella mackenziei CBS 650.93 unplaced genomic scaffold supercont1.4, whole genome shotgun sequence</fullName>
    </submittedName>
</protein>
<keyword evidence="3" id="KW-1185">Reference proteome</keyword>
<evidence type="ECO:0000313" key="3">
    <source>
        <dbReference type="Proteomes" id="UP000053617"/>
    </source>
</evidence>
<name>A0A0D2IFX4_9EURO</name>
<organism evidence="2 3">
    <name type="scientific">Rhinocladiella mackenziei CBS 650.93</name>
    <dbReference type="NCBI Taxonomy" id="1442369"/>
    <lineage>
        <taxon>Eukaryota</taxon>
        <taxon>Fungi</taxon>
        <taxon>Dikarya</taxon>
        <taxon>Ascomycota</taxon>
        <taxon>Pezizomycotina</taxon>
        <taxon>Eurotiomycetes</taxon>
        <taxon>Chaetothyriomycetidae</taxon>
        <taxon>Chaetothyriales</taxon>
        <taxon>Herpotrichiellaceae</taxon>
        <taxon>Rhinocladiella</taxon>
    </lineage>
</organism>
<keyword evidence="1" id="KW-0175">Coiled coil</keyword>
<proteinExistence type="predicted"/>
<dbReference type="Proteomes" id="UP000053617">
    <property type="component" value="Unassembled WGS sequence"/>
</dbReference>
<feature type="coiled-coil region" evidence="1">
    <location>
        <begin position="167"/>
        <end position="194"/>
    </location>
</feature>
<dbReference type="EMBL" id="KN847478">
    <property type="protein sequence ID" value="KIX04709.1"/>
    <property type="molecule type" value="Genomic_DNA"/>
</dbReference>
<gene>
    <name evidence="2" type="ORF">Z518_05579</name>
</gene>
<dbReference type="VEuPathDB" id="FungiDB:Z518_05579"/>
<evidence type="ECO:0000313" key="2">
    <source>
        <dbReference type="EMBL" id="KIX04709.1"/>
    </source>
</evidence>
<dbReference type="RefSeq" id="XP_013271845.1">
    <property type="nucleotide sequence ID" value="XM_013416391.1"/>
</dbReference>